<dbReference type="AlphaFoldDB" id="S3K201"/>
<dbReference type="PATRIC" id="fig|1125699.3.peg.1910"/>
<gene>
    <name evidence="1" type="ORF">HMPREF9194_01891</name>
</gene>
<dbReference type="EMBL" id="ATFF01000006">
    <property type="protein sequence ID" value="EPF31540.1"/>
    <property type="molecule type" value="Genomic_DNA"/>
</dbReference>
<proteinExistence type="predicted"/>
<organism evidence="1 2">
    <name type="scientific">Treponema maltophilum ATCC 51939</name>
    <dbReference type="NCBI Taxonomy" id="1125699"/>
    <lineage>
        <taxon>Bacteria</taxon>
        <taxon>Pseudomonadati</taxon>
        <taxon>Spirochaetota</taxon>
        <taxon>Spirochaetia</taxon>
        <taxon>Spirochaetales</taxon>
        <taxon>Treponemataceae</taxon>
        <taxon>Treponema</taxon>
    </lineage>
</organism>
<accession>S3K201</accession>
<dbReference type="Proteomes" id="UP000014541">
    <property type="component" value="Unassembled WGS sequence"/>
</dbReference>
<comment type="caution">
    <text evidence="1">The sequence shown here is derived from an EMBL/GenBank/DDBJ whole genome shotgun (WGS) entry which is preliminary data.</text>
</comment>
<keyword evidence="2" id="KW-1185">Reference proteome</keyword>
<name>S3K201_TREMA</name>
<dbReference type="OrthoDB" id="9835239at2"/>
<dbReference type="eggNOG" id="ENOG5030WEP">
    <property type="taxonomic scope" value="Bacteria"/>
</dbReference>
<evidence type="ECO:0000313" key="1">
    <source>
        <dbReference type="EMBL" id="EPF31540.1"/>
    </source>
</evidence>
<dbReference type="STRING" id="1125699.HMPREF9194_01891"/>
<sequence length="309" mass="36717">MKGFIWLFLCSVLFCVSCKKQPPQKEAGLIFYNNYRGPTQLWIDGKEADLVPLRSFPERWKDYIYFNFDWKTNKLWARTVLSTEEAFFFADVTDGTYNAAKEFMIKKPEGERLWIAFVYNDEVIIEYYKEEDTIHYPGLYVITDLKTGRERIVDLRGMFAKTRVSNNFLIGYDGTHLFLDKGWYDMENGQYYPYPSDKHSYIRYREIVRGVPCVVEVHNHDYFMRIYDTQSGEYRGEDINLRKINIKDWCDVYAEEDRLFITIGTNNAWIIPPGGMAKGKTFKYDMRTKTLTEIEMPHVYARIVGRIRE</sequence>
<dbReference type="RefSeq" id="WP_016526149.1">
    <property type="nucleotide sequence ID" value="NZ_KE332518.1"/>
</dbReference>
<evidence type="ECO:0000313" key="2">
    <source>
        <dbReference type="Proteomes" id="UP000014541"/>
    </source>
</evidence>
<reference evidence="1 2" key="1">
    <citation type="submission" date="2013-04" db="EMBL/GenBank/DDBJ databases">
        <title>The Genome Sequence of Treponema maltophilum ATCC 51939.</title>
        <authorList>
            <consortium name="The Broad Institute Genomics Platform"/>
            <person name="Earl A."/>
            <person name="Ward D."/>
            <person name="Feldgarden M."/>
            <person name="Gevers D."/>
            <person name="Leonetti C."/>
            <person name="Blanton J.M."/>
            <person name="Dewhirst F.E."/>
            <person name="Izard J."/>
            <person name="Walker B."/>
            <person name="Young S."/>
            <person name="Zeng Q."/>
            <person name="Gargeya S."/>
            <person name="Fitzgerald M."/>
            <person name="Haas B."/>
            <person name="Abouelleil A."/>
            <person name="Allen A.W."/>
            <person name="Alvarado L."/>
            <person name="Arachchi H.M."/>
            <person name="Berlin A.M."/>
            <person name="Chapman S.B."/>
            <person name="Gainer-Dewar J."/>
            <person name="Goldberg J."/>
            <person name="Griggs A."/>
            <person name="Gujja S."/>
            <person name="Hansen M."/>
            <person name="Howarth C."/>
            <person name="Imamovic A."/>
            <person name="Ireland A."/>
            <person name="Larimer J."/>
            <person name="McCowan C."/>
            <person name="Murphy C."/>
            <person name="Pearson M."/>
            <person name="Poon T.W."/>
            <person name="Priest M."/>
            <person name="Roberts A."/>
            <person name="Saif S."/>
            <person name="Shea T."/>
            <person name="Sisk P."/>
            <person name="Sykes S."/>
            <person name="Wortman J."/>
            <person name="Nusbaum C."/>
            <person name="Birren B."/>
        </authorList>
    </citation>
    <scope>NUCLEOTIDE SEQUENCE [LARGE SCALE GENOMIC DNA]</scope>
    <source>
        <strain evidence="1 2">ATCC 51939</strain>
    </source>
</reference>
<protein>
    <recommendedName>
        <fullName evidence="3">DUF5050 domain-containing protein</fullName>
    </recommendedName>
</protein>
<dbReference type="HOGENOM" id="CLU_899983_0_0_12"/>
<evidence type="ECO:0008006" key="3">
    <source>
        <dbReference type="Google" id="ProtNLM"/>
    </source>
</evidence>